<comment type="caution">
    <text evidence="1">The sequence shown here is derived from an EMBL/GenBank/DDBJ whole genome shotgun (WGS) entry which is preliminary data.</text>
</comment>
<evidence type="ECO:0000313" key="1">
    <source>
        <dbReference type="EMBL" id="RCN24771.1"/>
    </source>
</evidence>
<dbReference type="Proteomes" id="UP000252519">
    <property type="component" value="Unassembled WGS sequence"/>
</dbReference>
<reference evidence="1 2" key="1">
    <citation type="submission" date="2014-10" db="EMBL/GenBank/DDBJ databases">
        <title>Draft genome of the hookworm Ancylostoma caninum.</title>
        <authorList>
            <person name="Mitreva M."/>
        </authorList>
    </citation>
    <scope>NUCLEOTIDE SEQUENCE [LARGE SCALE GENOMIC DNA]</scope>
    <source>
        <strain evidence="1 2">Baltimore</strain>
    </source>
</reference>
<keyword evidence="2" id="KW-1185">Reference proteome</keyword>
<proteinExistence type="predicted"/>
<dbReference type="EMBL" id="JOJR01016835">
    <property type="protein sequence ID" value="RCN24771.1"/>
    <property type="molecule type" value="Genomic_DNA"/>
</dbReference>
<protein>
    <submittedName>
        <fullName evidence="1">Uncharacterized protein</fullName>
    </submittedName>
</protein>
<sequence>MPRLPLPRMSLLSTIKHLVLFTTASFALFNIYHTVFSQRRPLVGWIIIRLSNKTSSPLTILS</sequence>
<organism evidence="1 2">
    <name type="scientific">Ancylostoma caninum</name>
    <name type="common">Dog hookworm</name>
    <dbReference type="NCBI Taxonomy" id="29170"/>
    <lineage>
        <taxon>Eukaryota</taxon>
        <taxon>Metazoa</taxon>
        <taxon>Ecdysozoa</taxon>
        <taxon>Nematoda</taxon>
        <taxon>Chromadorea</taxon>
        <taxon>Rhabditida</taxon>
        <taxon>Rhabditina</taxon>
        <taxon>Rhabditomorpha</taxon>
        <taxon>Strongyloidea</taxon>
        <taxon>Ancylostomatidae</taxon>
        <taxon>Ancylostomatinae</taxon>
        <taxon>Ancylostoma</taxon>
    </lineage>
</organism>
<gene>
    <name evidence="1" type="ORF">ANCCAN_29526</name>
</gene>
<dbReference type="AlphaFoldDB" id="A0A368EY88"/>
<name>A0A368EY88_ANCCA</name>
<accession>A0A368EY88</accession>
<evidence type="ECO:0000313" key="2">
    <source>
        <dbReference type="Proteomes" id="UP000252519"/>
    </source>
</evidence>